<gene>
    <name evidence="1" type="ORF">ATC70_007167</name>
</gene>
<reference evidence="1 2" key="1">
    <citation type="submission" date="2022-11" db="EMBL/GenBank/DDBJ databases">
        <title>Mucor velutinosus strain NIH1002 WGS.</title>
        <authorList>
            <person name="Subramanian P."/>
            <person name="Mullikin J.C."/>
            <person name="Segre J.A."/>
            <person name="Zelazny A.M."/>
        </authorList>
    </citation>
    <scope>NUCLEOTIDE SEQUENCE [LARGE SCALE GENOMIC DNA]</scope>
    <source>
        <strain evidence="1 2">NIH1002</strain>
    </source>
</reference>
<protein>
    <submittedName>
        <fullName evidence="1">Uncharacterized protein</fullName>
    </submittedName>
</protein>
<dbReference type="GeneID" id="89950853"/>
<organism evidence="1 2">
    <name type="scientific">Mucor velutinosus</name>
    <dbReference type="NCBI Taxonomy" id="708070"/>
    <lineage>
        <taxon>Eukaryota</taxon>
        <taxon>Fungi</taxon>
        <taxon>Fungi incertae sedis</taxon>
        <taxon>Mucoromycota</taxon>
        <taxon>Mucoromycotina</taxon>
        <taxon>Mucoromycetes</taxon>
        <taxon>Mucorales</taxon>
        <taxon>Mucorineae</taxon>
        <taxon>Mucoraceae</taxon>
        <taxon>Mucor</taxon>
    </lineage>
</organism>
<keyword evidence="2" id="KW-1185">Reference proteome</keyword>
<sequence length="443" mass="50445">MSDLTQALEDYIRLKKARSTIQGFIDSDENHIEVLMIWFETFVEYGDALKFFISKFKQVYKDNIKKPYKSKAKVDMKRIFQQSKSQANAMVNGNKVLDEATNAASERLILRLKQPPKIVPGASPSSSSSTVGASSFTAGASSIEGKLDSYIKSCKDKSRKHGFNLQTEVHQVLASNNIILLKKGQVCPELAKHVDTEYLLNNIRTKAIIKDVTADNMMYVSLSMLLRDVNSTTDRRKLKIEMNRLFEVASKEDGNIIEIFANLVTKLPNFERLSPVGEMELIDLNRDPPVGIREFYHFALPPGALGYVEVKPPDFESNPELAFMDLIRLGIFSRRLMLRKNNQKVIVIQCIGYHMVFYLVSEFSEGIAQMAEILSIDVPKEIGQMGHLLQKVDDLKRLFQLYEHQMETRYKNSRALEEENPASPIDAINPKRRKQRIPSFSLV</sequence>
<evidence type="ECO:0000313" key="2">
    <source>
        <dbReference type="Proteomes" id="UP001304243"/>
    </source>
</evidence>
<evidence type="ECO:0000313" key="1">
    <source>
        <dbReference type="EMBL" id="KAK4509863.1"/>
    </source>
</evidence>
<comment type="caution">
    <text evidence="1">The sequence shown here is derived from an EMBL/GenBank/DDBJ whole genome shotgun (WGS) entry which is preliminary data.</text>
</comment>
<accession>A0AAN7D4D7</accession>
<dbReference type="RefSeq" id="XP_064676529.1">
    <property type="nucleotide sequence ID" value="XM_064826431.1"/>
</dbReference>
<dbReference type="EMBL" id="JASEJX010000038">
    <property type="protein sequence ID" value="KAK4509863.1"/>
    <property type="molecule type" value="Genomic_DNA"/>
</dbReference>
<name>A0AAN7D4D7_9FUNG</name>
<dbReference type="AlphaFoldDB" id="A0AAN7D4D7"/>
<proteinExistence type="predicted"/>
<dbReference type="Proteomes" id="UP001304243">
    <property type="component" value="Unassembled WGS sequence"/>
</dbReference>